<comment type="caution">
    <text evidence="1">The sequence shown here is derived from an EMBL/GenBank/DDBJ whole genome shotgun (WGS) entry which is preliminary data.</text>
</comment>
<sequence>MPDAVLPIVTTRVLALEKTTSIPTSATSTAVVVVGLLAYQHYTDRHIDRHLSHNCFDHHRSDLHHTTHHSNSNDKHRCIHAEDTLSTLQRLGRRTFLGVVDTRVPTHVQRVVIGLIGFTRSVCDAIIIRVGLVGGVWLGLNRLDYVKPVYNALLDFRNLKTLSSLYNQLQRLFRPWLSRLPLCLSLLFPWCRPPPSYTTYPTSEAEQQYWDSARVFRRKLQSWDARFCGGYSSSSSCRFNNVDEYEERFPVVSSYQPALPPLQALQTPDSRDARTNTHHYGGPGKNEGHEEKVDYHLPTKTFQKWYRMTFPDKVPNSIFFIGGMTNTPVPFPSCLPSLSFSSTHPLITPFARSTASTNTPSSIPAQTIL</sequence>
<name>A0ACC1TRE4_9AGAR</name>
<evidence type="ECO:0000313" key="2">
    <source>
        <dbReference type="Proteomes" id="UP001163835"/>
    </source>
</evidence>
<reference evidence="1" key="1">
    <citation type="submission" date="2022-09" db="EMBL/GenBank/DDBJ databases">
        <title>A Global Phylogenomic Analysis of the Shiitake Genus Lentinula.</title>
        <authorList>
            <consortium name="DOE Joint Genome Institute"/>
            <person name="Sierra-Patev S."/>
            <person name="Min B."/>
            <person name="Naranjo-Ortiz M."/>
            <person name="Looney B."/>
            <person name="Konkel Z."/>
            <person name="Slot J.C."/>
            <person name="Sakamoto Y."/>
            <person name="Steenwyk J.L."/>
            <person name="Rokas A."/>
            <person name="Carro J."/>
            <person name="Camarero S."/>
            <person name="Ferreira P."/>
            <person name="Molpeceres G."/>
            <person name="Ruiz-Duenas F.J."/>
            <person name="Serrano A."/>
            <person name="Henrissat B."/>
            <person name="Drula E."/>
            <person name="Hughes K.W."/>
            <person name="Mata J.L."/>
            <person name="Ishikawa N.K."/>
            <person name="Vargas-Isla R."/>
            <person name="Ushijima S."/>
            <person name="Smith C.A."/>
            <person name="Ahrendt S."/>
            <person name="Andreopoulos W."/>
            <person name="He G."/>
            <person name="Labutti K."/>
            <person name="Lipzen A."/>
            <person name="Ng V."/>
            <person name="Riley R."/>
            <person name="Sandor L."/>
            <person name="Barry K."/>
            <person name="Martinez A.T."/>
            <person name="Xiao Y."/>
            <person name="Gibbons J.G."/>
            <person name="Terashima K."/>
            <person name="Grigoriev I.V."/>
            <person name="Hibbett D.S."/>
        </authorList>
    </citation>
    <scope>NUCLEOTIDE SEQUENCE</scope>
    <source>
        <strain evidence="1">TMI1499</strain>
    </source>
</reference>
<dbReference type="Proteomes" id="UP001163835">
    <property type="component" value="Unassembled WGS sequence"/>
</dbReference>
<evidence type="ECO:0000313" key="1">
    <source>
        <dbReference type="EMBL" id="KAJ3807075.1"/>
    </source>
</evidence>
<accession>A0ACC1TRE4</accession>
<gene>
    <name evidence="1" type="ORF">F5876DRAFT_80051</name>
</gene>
<protein>
    <submittedName>
        <fullName evidence="1">Uncharacterized protein</fullName>
    </submittedName>
</protein>
<proteinExistence type="predicted"/>
<dbReference type="EMBL" id="MU795343">
    <property type="protein sequence ID" value="KAJ3807075.1"/>
    <property type="molecule type" value="Genomic_DNA"/>
</dbReference>
<keyword evidence="2" id="KW-1185">Reference proteome</keyword>
<organism evidence="1 2">
    <name type="scientific">Lentinula aff. lateritia</name>
    <dbReference type="NCBI Taxonomy" id="2804960"/>
    <lineage>
        <taxon>Eukaryota</taxon>
        <taxon>Fungi</taxon>
        <taxon>Dikarya</taxon>
        <taxon>Basidiomycota</taxon>
        <taxon>Agaricomycotina</taxon>
        <taxon>Agaricomycetes</taxon>
        <taxon>Agaricomycetidae</taxon>
        <taxon>Agaricales</taxon>
        <taxon>Marasmiineae</taxon>
        <taxon>Omphalotaceae</taxon>
        <taxon>Lentinula</taxon>
    </lineage>
</organism>